<dbReference type="AlphaFoldDB" id="A0A1N7I109"/>
<dbReference type="Gene3D" id="3.30.530.20">
    <property type="match status" value="1"/>
</dbReference>
<dbReference type="EMBL" id="FTNZ01000002">
    <property type="protein sequence ID" value="SIS30772.1"/>
    <property type="molecule type" value="Genomic_DNA"/>
</dbReference>
<reference evidence="1 5" key="2">
    <citation type="submission" date="2018-11" db="EMBL/GenBank/DDBJ databases">
        <title>Proposal to divide the Flavobacteriaceae and reorganize its genera based on Amino Acid Identity values calculated from whole genome sequences.</title>
        <authorList>
            <person name="Nicholson A.C."/>
            <person name="Gulvik C.A."/>
            <person name="Whitney A.M."/>
            <person name="Humrighouse B.W."/>
            <person name="Bell M."/>
            <person name="Holmes B."/>
            <person name="Steigerwalt A.G."/>
            <person name="Villarma A."/>
            <person name="Sheth M."/>
            <person name="Batra D."/>
            <person name="Pryor J."/>
            <person name="Bernardet J.-F."/>
            <person name="Hugo C."/>
            <person name="Kampfer P."/>
            <person name="Newman J."/>
            <person name="McQuiston J.R."/>
        </authorList>
    </citation>
    <scope>NUCLEOTIDE SEQUENCE [LARGE SCALE GENOMIC DNA]</scope>
    <source>
        <strain evidence="1 5">DSM 16927</strain>
    </source>
</reference>
<name>A0A1N7I109_9FLAO</name>
<accession>A0A1N7I109</accession>
<evidence type="ECO:0000313" key="1">
    <source>
        <dbReference type="EMBL" id="AZA99411.1"/>
    </source>
</evidence>
<reference evidence="2 4" key="1">
    <citation type="submission" date="2017-01" db="EMBL/GenBank/DDBJ databases">
        <authorList>
            <person name="Mah S.A."/>
            <person name="Swanson W.J."/>
            <person name="Moy G.W."/>
            <person name="Vacquier V.D."/>
        </authorList>
    </citation>
    <scope>NUCLEOTIDE SEQUENCE [LARGE SCALE GENOMIC DNA]</scope>
    <source>
        <strain evidence="2 4">DSM 16927</strain>
    </source>
</reference>
<proteinExistence type="predicted"/>
<dbReference type="Proteomes" id="UP000186106">
    <property type="component" value="Unassembled WGS sequence"/>
</dbReference>
<dbReference type="STRING" id="112234.SAMN05421768_10293"/>
<dbReference type="EMBL" id="FTNZ01000008">
    <property type="protein sequence ID" value="SIS46861.1"/>
    <property type="molecule type" value="Genomic_DNA"/>
</dbReference>
<sequence>MSRIYLETLINADIQCVFDWARNIDLHQESTSRTHEKAIAGRTSGCIEENETVTWKAKHLGVYQTLTTKIISMDKPSQFTDEMQKGAFKSMRHQHIFKMLEGKTLMIDIFEFESPLGIVGKLFNRIFLKNYLRNFLLERNRLIKNTAESTTTVINKKIVI</sequence>
<dbReference type="CDD" id="cd07820">
    <property type="entry name" value="SRPBCC_3"/>
    <property type="match status" value="1"/>
</dbReference>
<dbReference type="RefSeq" id="WP_076352190.1">
    <property type="nucleotide sequence ID" value="NZ_CP033926.1"/>
</dbReference>
<keyword evidence="5" id="KW-1185">Reference proteome</keyword>
<gene>
    <name evidence="1" type="ORF">EG359_07250</name>
    <name evidence="2" type="ORF">SAMN05421768_10293</name>
    <name evidence="3" type="ORF">SAMN05421768_10892</name>
</gene>
<dbReference type="OrthoDB" id="9801773at2"/>
<dbReference type="EMBL" id="CP033926">
    <property type="protein sequence ID" value="AZA99411.1"/>
    <property type="molecule type" value="Genomic_DNA"/>
</dbReference>
<protein>
    <submittedName>
        <fullName evidence="1">Cell division protein</fullName>
    </submittedName>
</protein>
<evidence type="ECO:0000313" key="5">
    <source>
        <dbReference type="Proteomes" id="UP000279541"/>
    </source>
</evidence>
<dbReference type="GO" id="GO:0051301">
    <property type="term" value="P:cell division"/>
    <property type="evidence" value="ECO:0007669"/>
    <property type="project" value="UniProtKB-KW"/>
</dbReference>
<dbReference type="SUPFAM" id="SSF55961">
    <property type="entry name" value="Bet v1-like"/>
    <property type="match status" value="1"/>
</dbReference>
<dbReference type="KEGG" id="cjt:EG359_07250"/>
<evidence type="ECO:0000313" key="2">
    <source>
        <dbReference type="EMBL" id="SIS30772.1"/>
    </source>
</evidence>
<dbReference type="InterPro" id="IPR023393">
    <property type="entry name" value="START-like_dom_sf"/>
</dbReference>
<dbReference type="Proteomes" id="UP000279541">
    <property type="component" value="Chromosome"/>
</dbReference>
<evidence type="ECO:0000313" key="4">
    <source>
        <dbReference type="Proteomes" id="UP000186106"/>
    </source>
</evidence>
<evidence type="ECO:0000313" key="3">
    <source>
        <dbReference type="EMBL" id="SIS46861.1"/>
    </source>
</evidence>
<keyword evidence="1" id="KW-0131">Cell cycle</keyword>
<keyword evidence="1" id="KW-0132">Cell division</keyword>
<organism evidence="2 4">
    <name type="scientific">Chryseobacterium joostei</name>
    <dbReference type="NCBI Taxonomy" id="112234"/>
    <lineage>
        <taxon>Bacteria</taxon>
        <taxon>Pseudomonadati</taxon>
        <taxon>Bacteroidota</taxon>
        <taxon>Flavobacteriia</taxon>
        <taxon>Flavobacteriales</taxon>
        <taxon>Weeksellaceae</taxon>
        <taxon>Chryseobacterium group</taxon>
        <taxon>Chryseobacterium</taxon>
    </lineage>
</organism>